<evidence type="ECO:0000256" key="7">
    <source>
        <dbReference type="ARBA" id="ARBA00022917"/>
    </source>
</evidence>
<dbReference type="PRINTS" id="PR00985">
    <property type="entry name" value="TRNASYNTHLEU"/>
</dbReference>
<evidence type="ECO:0000256" key="5">
    <source>
        <dbReference type="ARBA" id="ARBA00022741"/>
    </source>
</evidence>
<proteinExistence type="inferred from homology"/>
<dbReference type="SUPFAM" id="SSF47323">
    <property type="entry name" value="Anticodon-binding domain of a subclass of class I aminoacyl-tRNA synthetases"/>
    <property type="match status" value="1"/>
</dbReference>
<keyword evidence="5" id="KW-0547">Nucleotide-binding</keyword>
<organism evidence="12">
    <name type="scientific">marine sediment metagenome</name>
    <dbReference type="NCBI Taxonomy" id="412755"/>
    <lineage>
        <taxon>unclassified sequences</taxon>
        <taxon>metagenomes</taxon>
        <taxon>ecological metagenomes</taxon>
    </lineage>
</organism>
<sequence>PEMEDFTPVTSDDPDAPPAPPLARITDWVNNTCPSCGAPAKRETNAMPQWAGSCWYYLRFTDSSNDQAFVGPQAEQYWMGPDGIDLYVGGAEHAVLHLLYSRFWHKVLCDLGCVSTPEPFAKLFNQGMIRSFAYRDGRGMCVGYDDIDFREDAAYHRTTGEKLSESVEKMSKSLKNVVSPDSVVAEYGADTLRLYEMFMGPLDASKPWNTRDVPGAHRFCRRLWRMIAGSDDQPALLGESADEQVERALHKTIKKVSGDIEAMKFNTAISAMMEVVNAVYRAETISRGQAERLVLVAAPFAPHLCEELWSVLGHEESLAYEPWPQYDEAMIAEDTVELAVQVNGKVRGRITVPADAAEQAVIDAALADPAVSGAIEGKQIVKQIVVPGRLVNLVVK</sequence>
<evidence type="ECO:0000259" key="11">
    <source>
        <dbReference type="Pfam" id="PF08264"/>
    </source>
</evidence>
<dbReference type="GO" id="GO:0005829">
    <property type="term" value="C:cytosol"/>
    <property type="evidence" value="ECO:0007669"/>
    <property type="project" value="TreeGrafter"/>
</dbReference>
<dbReference type="EC" id="6.1.1.4" evidence="2"/>
<dbReference type="InterPro" id="IPR013155">
    <property type="entry name" value="M/V/L/I-tRNA-synth_anticd-bd"/>
</dbReference>
<dbReference type="PANTHER" id="PTHR43740">
    <property type="entry name" value="LEUCYL-TRNA SYNTHETASE"/>
    <property type="match status" value="1"/>
</dbReference>
<dbReference type="AlphaFoldDB" id="A0A0F9BRV1"/>
<feature type="non-terminal residue" evidence="12">
    <location>
        <position position="1"/>
    </location>
</feature>
<dbReference type="GO" id="GO:0005524">
    <property type="term" value="F:ATP binding"/>
    <property type="evidence" value="ECO:0007669"/>
    <property type="project" value="UniProtKB-KW"/>
</dbReference>
<dbReference type="Pfam" id="PF08264">
    <property type="entry name" value="Anticodon_1"/>
    <property type="match status" value="1"/>
</dbReference>
<keyword evidence="8" id="KW-0030">Aminoacyl-tRNA synthetase</keyword>
<dbReference type="Pfam" id="PF00133">
    <property type="entry name" value="tRNA-synt_1"/>
    <property type="match status" value="1"/>
</dbReference>
<dbReference type="InterPro" id="IPR002302">
    <property type="entry name" value="Leu-tRNA-ligase"/>
</dbReference>
<keyword evidence="7" id="KW-0648">Protein biosynthesis</keyword>
<dbReference type="FunFam" id="1.10.730.10:FF:000011">
    <property type="entry name" value="Leucine--tRNA ligase chloroplastic/mitochondrial"/>
    <property type="match status" value="1"/>
</dbReference>
<evidence type="ECO:0000256" key="8">
    <source>
        <dbReference type="ARBA" id="ARBA00023146"/>
    </source>
</evidence>
<evidence type="ECO:0000256" key="9">
    <source>
        <dbReference type="ARBA" id="ARBA00047469"/>
    </source>
</evidence>
<feature type="domain" description="Methionyl/Valyl/Leucyl/Isoleucyl-tRNA synthetase anticodon-binding" evidence="11">
    <location>
        <begin position="244"/>
        <end position="361"/>
    </location>
</feature>
<evidence type="ECO:0000256" key="2">
    <source>
        <dbReference type="ARBA" id="ARBA00013164"/>
    </source>
</evidence>
<reference evidence="12" key="1">
    <citation type="journal article" date="2015" name="Nature">
        <title>Complex archaea that bridge the gap between prokaryotes and eukaryotes.</title>
        <authorList>
            <person name="Spang A."/>
            <person name="Saw J.H."/>
            <person name="Jorgensen S.L."/>
            <person name="Zaremba-Niedzwiedzka K."/>
            <person name="Martijn J."/>
            <person name="Lind A.E."/>
            <person name="van Eijk R."/>
            <person name="Schleper C."/>
            <person name="Guy L."/>
            <person name="Ettema T.J."/>
        </authorList>
    </citation>
    <scope>NUCLEOTIDE SEQUENCE</scope>
</reference>
<dbReference type="Gene3D" id="3.40.50.620">
    <property type="entry name" value="HUPs"/>
    <property type="match status" value="1"/>
</dbReference>
<dbReference type="FunFam" id="3.10.20.590:FF:000001">
    <property type="entry name" value="Leucine--tRNA ligase"/>
    <property type="match status" value="1"/>
</dbReference>
<comment type="catalytic activity">
    <reaction evidence="9">
        <text>tRNA(Leu) + L-leucine + ATP = L-leucyl-tRNA(Leu) + AMP + diphosphate</text>
        <dbReference type="Rhea" id="RHEA:11688"/>
        <dbReference type="Rhea" id="RHEA-COMP:9613"/>
        <dbReference type="Rhea" id="RHEA-COMP:9622"/>
        <dbReference type="ChEBI" id="CHEBI:30616"/>
        <dbReference type="ChEBI" id="CHEBI:33019"/>
        <dbReference type="ChEBI" id="CHEBI:57427"/>
        <dbReference type="ChEBI" id="CHEBI:78442"/>
        <dbReference type="ChEBI" id="CHEBI:78494"/>
        <dbReference type="ChEBI" id="CHEBI:456215"/>
        <dbReference type="EC" id="6.1.1.4"/>
    </reaction>
</comment>
<evidence type="ECO:0000256" key="4">
    <source>
        <dbReference type="ARBA" id="ARBA00022598"/>
    </source>
</evidence>
<keyword evidence="4" id="KW-0436">Ligase</keyword>
<comment type="similarity">
    <text evidence="1">Belongs to the class-I aminoacyl-tRNA synthetase family.</text>
</comment>
<comment type="caution">
    <text evidence="12">The sequence shown here is derived from an EMBL/GenBank/DDBJ whole genome shotgun (WGS) entry which is preliminary data.</text>
</comment>
<dbReference type="InterPro" id="IPR014729">
    <property type="entry name" value="Rossmann-like_a/b/a_fold"/>
</dbReference>
<keyword evidence="3" id="KW-0963">Cytoplasm</keyword>
<protein>
    <recommendedName>
        <fullName evidence="2">leucine--tRNA ligase</fullName>
        <ecNumber evidence="2">6.1.1.4</ecNumber>
    </recommendedName>
</protein>
<dbReference type="GO" id="GO:0006429">
    <property type="term" value="P:leucyl-tRNA aminoacylation"/>
    <property type="evidence" value="ECO:0007669"/>
    <property type="project" value="InterPro"/>
</dbReference>
<dbReference type="CDD" id="cd07958">
    <property type="entry name" value="Anticodon_Ia_Leu_BEm"/>
    <property type="match status" value="1"/>
</dbReference>
<evidence type="ECO:0000256" key="1">
    <source>
        <dbReference type="ARBA" id="ARBA00005594"/>
    </source>
</evidence>
<dbReference type="Gene3D" id="1.10.730.10">
    <property type="entry name" value="Isoleucyl-tRNA Synthetase, Domain 1"/>
    <property type="match status" value="1"/>
</dbReference>
<dbReference type="PANTHER" id="PTHR43740:SF2">
    <property type="entry name" value="LEUCINE--TRNA LIGASE, MITOCHONDRIAL"/>
    <property type="match status" value="1"/>
</dbReference>
<evidence type="ECO:0000259" key="10">
    <source>
        <dbReference type="Pfam" id="PF00133"/>
    </source>
</evidence>
<dbReference type="InterPro" id="IPR002300">
    <property type="entry name" value="aa-tRNA-synth_Ia"/>
</dbReference>
<dbReference type="InterPro" id="IPR009080">
    <property type="entry name" value="tRNAsynth_Ia_anticodon-bd"/>
</dbReference>
<gene>
    <name evidence="12" type="ORF">LCGC14_2493910</name>
</gene>
<name>A0A0F9BRV1_9ZZZZ</name>
<dbReference type="EMBL" id="LAZR01039596">
    <property type="protein sequence ID" value="KKL16602.1"/>
    <property type="molecule type" value="Genomic_DNA"/>
</dbReference>
<evidence type="ECO:0000313" key="12">
    <source>
        <dbReference type="EMBL" id="KKL16602.1"/>
    </source>
</evidence>
<feature type="domain" description="Aminoacyl-tRNA synthetase class Ia" evidence="10">
    <location>
        <begin position="165"/>
        <end position="195"/>
    </location>
</feature>
<accession>A0A0F9BRV1</accession>
<evidence type="ECO:0000256" key="3">
    <source>
        <dbReference type="ARBA" id="ARBA00022490"/>
    </source>
</evidence>
<dbReference type="GO" id="GO:0005739">
    <property type="term" value="C:mitochondrion"/>
    <property type="evidence" value="ECO:0007669"/>
    <property type="project" value="UniProtKB-ARBA"/>
</dbReference>
<dbReference type="GO" id="GO:0004823">
    <property type="term" value="F:leucine-tRNA ligase activity"/>
    <property type="evidence" value="ECO:0007669"/>
    <property type="project" value="UniProtKB-EC"/>
</dbReference>
<evidence type="ECO:0000256" key="6">
    <source>
        <dbReference type="ARBA" id="ARBA00022840"/>
    </source>
</evidence>
<dbReference type="SUPFAM" id="SSF52374">
    <property type="entry name" value="Nucleotidylyl transferase"/>
    <property type="match status" value="1"/>
</dbReference>
<keyword evidence="6" id="KW-0067">ATP-binding</keyword>